<dbReference type="GO" id="GO:0005975">
    <property type="term" value="P:carbohydrate metabolic process"/>
    <property type="evidence" value="ECO:0007669"/>
    <property type="project" value="InterPro"/>
</dbReference>
<dbReference type="Proteomes" id="UP000277811">
    <property type="component" value="Unassembled WGS sequence"/>
</dbReference>
<evidence type="ECO:0000313" key="4">
    <source>
        <dbReference type="Proteomes" id="UP000277811"/>
    </source>
</evidence>
<dbReference type="Gene3D" id="3.20.20.370">
    <property type="entry name" value="Glycoside hydrolase/deacetylase"/>
    <property type="match status" value="1"/>
</dbReference>
<dbReference type="EMBL" id="UPPP01000083">
    <property type="protein sequence ID" value="VBB07921.1"/>
    <property type="molecule type" value="Genomic_DNA"/>
</dbReference>
<sequence length="306" mass="34275">MTKSAFVFRVLCSLNIFFIIIAVFPFYIPPVNVSAATGPAPVITDSSPPPSFSPDRPEQNSAVYLLPAMATDGADTDKPVYDPYTVTERKEKKLPAALPDVKPYYGVKTVYLTFDDGPDRYNTPLVLDILKKNGIKATFFVVGTQVEKSAPLLKRIYNEGHAIGNHSYNHIYRQLYRSPAAYMEQLRHNDQIIKRILGVRPRIARAPGGTVGSFTKQYWTLLKEEGYTDISWNVSSGDASRAKAADLVQNVIYQMQNKYLWSHAIVLMHDGPGHGETVKALPSIIKYFKDNGFEFKVVNLKTPPAW</sequence>
<evidence type="ECO:0000313" key="3">
    <source>
        <dbReference type="EMBL" id="VBB07921.1"/>
    </source>
</evidence>
<dbReference type="InterPro" id="IPR002509">
    <property type="entry name" value="NODB_dom"/>
</dbReference>
<keyword evidence="1" id="KW-0812">Transmembrane</keyword>
<keyword evidence="1" id="KW-0472">Membrane</keyword>
<proteinExistence type="predicted"/>
<feature type="domain" description="NodB homology" evidence="2">
    <location>
        <begin position="108"/>
        <end position="296"/>
    </location>
</feature>
<dbReference type="InterPro" id="IPR050248">
    <property type="entry name" value="Polysacc_deacetylase_ArnD"/>
</dbReference>
<dbReference type="CDD" id="cd10944">
    <property type="entry name" value="CE4_SmPgdA_like"/>
    <property type="match status" value="1"/>
</dbReference>
<evidence type="ECO:0000259" key="2">
    <source>
        <dbReference type="PROSITE" id="PS51677"/>
    </source>
</evidence>
<keyword evidence="1" id="KW-1133">Transmembrane helix</keyword>
<gene>
    <name evidence="3" type="ORF">LUCI_3186</name>
</gene>
<name>A0A498R965_9FIRM</name>
<dbReference type="GO" id="GO:0016810">
    <property type="term" value="F:hydrolase activity, acting on carbon-nitrogen (but not peptide) bonds"/>
    <property type="evidence" value="ECO:0007669"/>
    <property type="project" value="InterPro"/>
</dbReference>
<feature type="transmembrane region" description="Helical" evidence="1">
    <location>
        <begin position="7"/>
        <end position="28"/>
    </location>
</feature>
<dbReference type="PROSITE" id="PS51677">
    <property type="entry name" value="NODB"/>
    <property type="match status" value="1"/>
</dbReference>
<dbReference type="Pfam" id="PF01522">
    <property type="entry name" value="Polysacc_deac_1"/>
    <property type="match status" value="1"/>
</dbReference>
<protein>
    <submittedName>
        <fullName evidence="3">Polysaccharide deacetylase</fullName>
    </submittedName>
</protein>
<dbReference type="SUPFAM" id="SSF88713">
    <property type="entry name" value="Glycoside hydrolase/deacetylase"/>
    <property type="match status" value="1"/>
</dbReference>
<dbReference type="OrthoDB" id="61520at2"/>
<reference evidence="3 4" key="1">
    <citation type="submission" date="2018-06" db="EMBL/GenBank/DDBJ databases">
        <authorList>
            <person name="Strepis N."/>
        </authorList>
    </citation>
    <scope>NUCLEOTIDE SEQUENCE [LARGE SCALE GENOMIC DNA]</scope>
    <source>
        <strain evidence="3">LUCI</strain>
    </source>
</reference>
<dbReference type="RefSeq" id="WP_122628843.1">
    <property type="nucleotide sequence ID" value="NZ_UPPP01000083.1"/>
</dbReference>
<dbReference type="AlphaFoldDB" id="A0A498R965"/>
<accession>A0A498R965</accession>
<dbReference type="PANTHER" id="PTHR10587">
    <property type="entry name" value="GLYCOSYL TRANSFERASE-RELATED"/>
    <property type="match status" value="1"/>
</dbReference>
<dbReference type="InterPro" id="IPR011330">
    <property type="entry name" value="Glyco_hydro/deAcase_b/a-brl"/>
</dbReference>
<evidence type="ECO:0000256" key="1">
    <source>
        <dbReference type="SAM" id="Phobius"/>
    </source>
</evidence>
<organism evidence="3 4">
    <name type="scientific">Lucifera butyrica</name>
    <dbReference type="NCBI Taxonomy" id="1351585"/>
    <lineage>
        <taxon>Bacteria</taxon>
        <taxon>Bacillati</taxon>
        <taxon>Bacillota</taxon>
        <taxon>Negativicutes</taxon>
        <taxon>Veillonellales</taxon>
        <taxon>Veillonellaceae</taxon>
        <taxon>Lucifera</taxon>
    </lineage>
</organism>
<keyword evidence="4" id="KW-1185">Reference proteome</keyword>